<dbReference type="AlphaFoldDB" id="A0A1A8ZBB8"/>
<keyword evidence="5" id="KW-0653">Protein transport</keyword>
<keyword evidence="4" id="KW-0812">Transmembrane</keyword>
<dbReference type="Proteomes" id="UP000078555">
    <property type="component" value="Unassembled WGS sequence"/>
</dbReference>
<evidence type="ECO:0000256" key="7">
    <source>
        <dbReference type="ARBA" id="ARBA00023054"/>
    </source>
</evidence>
<comment type="similarity">
    <text evidence="2">Belongs to the syntaxin family.</text>
</comment>
<organism evidence="9 12">
    <name type="scientific">Plasmodium ovale wallikeri</name>
    <dbReference type="NCBI Taxonomy" id="864142"/>
    <lineage>
        <taxon>Eukaryota</taxon>
        <taxon>Sar</taxon>
        <taxon>Alveolata</taxon>
        <taxon>Apicomplexa</taxon>
        <taxon>Aconoidasida</taxon>
        <taxon>Haemosporida</taxon>
        <taxon>Plasmodiidae</taxon>
        <taxon>Plasmodium</taxon>
        <taxon>Plasmodium (Plasmodium)</taxon>
    </lineage>
</organism>
<reference evidence="11 12" key="1">
    <citation type="submission" date="2016-05" db="EMBL/GenBank/DDBJ databases">
        <authorList>
            <person name="Naeem Raeece"/>
        </authorList>
    </citation>
    <scope>NUCLEOTIDE SEQUENCE [LARGE SCALE GENOMIC DNA]</scope>
</reference>
<evidence type="ECO:0000313" key="9">
    <source>
        <dbReference type="EMBL" id="SBT41270.1"/>
    </source>
</evidence>
<proteinExistence type="inferred from homology"/>
<evidence type="ECO:0000256" key="8">
    <source>
        <dbReference type="ARBA" id="ARBA00023136"/>
    </source>
</evidence>
<reference evidence="9" key="2">
    <citation type="submission" date="2016-05" db="EMBL/GenBank/DDBJ databases">
        <authorList>
            <person name="Lavstsen T."/>
            <person name="Jespersen J.S."/>
        </authorList>
    </citation>
    <scope>NUCLEOTIDE SEQUENCE [LARGE SCALE GENOMIC DNA]</scope>
</reference>
<evidence type="ECO:0000313" key="12">
    <source>
        <dbReference type="Proteomes" id="UP000078555"/>
    </source>
</evidence>
<dbReference type="EMBL" id="FLRD01000119">
    <property type="protein sequence ID" value="SBT41270.1"/>
    <property type="molecule type" value="Genomic_DNA"/>
</dbReference>
<dbReference type="PANTHER" id="PTHR15959">
    <property type="entry name" value="SYNTAXIN-18"/>
    <property type="match status" value="1"/>
</dbReference>
<keyword evidence="7" id="KW-0175">Coiled coil</keyword>
<keyword evidence="6" id="KW-1133">Transmembrane helix</keyword>
<gene>
    <name evidence="9" type="ORF">POVWA1_043630</name>
    <name evidence="10" type="ORF">POVWA2_042100</name>
</gene>
<name>A0A1A8ZBB8_PLAOA</name>
<dbReference type="Proteomes" id="UP000078550">
    <property type="component" value="Unassembled WGS sequence"/>
</dbReference>
<keyword evidence="8" id="KW-0472">Membrane</keyword>
<dbReference type="EMBL" id="FLRE01000159">
    <property type="protein sequence ID" value="SBT41578.1"/>
    <property type="molecule type" value="Genomic_DNA"/>
</dbReference>
<keyword evidence="12" id="KW-1185">Reference proteome</keyword>
<evidence type="ECO:0000313" key="11">
    <source>
        <dbReference type="Proteomes" id="UP000078550"/>
    </source>
</evidence>
<comment type="subcellular location">
    <subcellularLocation>
        <location evidence="1">Membrane</location>
        <topology evidence="1">Single-pass type IV membrane protein</topology>
    </subcellularLocation>
</comment>
<dbReference type="GO" id="GO:0005783">
    <property type="term" value="C:endoplasmic reticulum"/>
    <property type="evidence" value="ECO:0007669"/>
    <property type="project" value="TreeGrafter"/>
</dbReference>
<evidence type="ECO:0000256" key="1">
    <source>
        <dbReference type="ARBA" id="ARBA00004211"/>
    </source>
</evidence>
<accession>A0A1A8ZBB8</accession>
<evidence type="ECO:0000256" key="4">
    <source>
        <dbReference type="ARBA" id="ARBA00022692"/>
    </source>
</evidence>
<sequence length="449" mass="52351">MDRSDDFLYLCKKYDKNASFVGKEIKCKDEFLIKSSKIYTKLVSNCDYIDNNTLKNYGLFFRSSKYAKEKKARIKNKDNLLYSVNIISDEIKSLKPKEEIHKCAFNCLTNLLNIYIDIINKYEHNLSSYQAKLNKYTNFYFYDVKNVKCNFDYLNTLNNRIYSSTTFDSNLTRNCDISFSPVGGFSNMKKTNYENRAVSKNEGKHLNGDKKSASSAIYVEENKKTPYSANGFENRMEPSNTDITLDCDEANAGNSNYALTENSKVGIMRSVDTEKSGHLRKRKDRKVTFDTYNFLDEEEEKKKREYYVHGNALPHDSYVLNNNQKLEFKKYVDLFEKEENTYIMETKNKIAKISNLMNIFVNKIYEQNENLRMIEHIVEESIENVSQGNTYLKRRGHRNVYESYPPHASLTPSYGFAESGHRTERMKISHPPPSATKRAHKLCKTPLSF</sequence>
<dbReference type="GO" id="GO:0015031">
    <property type="term" value="P:protein transport"/>
    <property type="evidence" value="ECO:0007669"/>
    <property type="project" value="UniProtKB-KW"/>
</dbReference>
<evidence type="ECO:0000256" key="2">
    <source>
        <dbReference type="ARBA" id="ARBA00009063"/>
    </source>
</evidence>
<evidence type="ECO:0000256" key="5">
    <source>
        <dbReference type="ARBA" id="ARBA00022927"/>
    </source>
</evidence>
<evidence type="ECO:0000256" key="3">
    <source>
        <dbReference type="ARBA" id="ARBA00022448"/>
    </source>
</evidence>
<dbReference type="GO" id="GO:0006890">
    <property type="term" value="P:retrograde vesicle-mediated transport, Golgi to endoplasmic reticulum"/>
    <property type="evidence" value="ECO:0007669"/>
    <property type="project" value="TreeGrafter"/>
</dbReference>
<evidence type="ECO:0000313" key="10">
    <source>
        <dbReference type="EMBL" id="SBT41578.1"/>
    </source>
</evidence>
<keyword evidence="3" id="KW-0813">Transport</keyword>
<evidence type="ECO:0000256" key="6">
    <source>
        <dbReference type="ARBA" id="ARBA00022989"/>
    </source>
</evidence>
<dbReference type="PANTHER" id="PTHR15959:SF0">
    <property type="entry name" value="SYNTAXIN-18"/>
    <property type="match status" value="1"/>
</dbReference>
<protein>
    <submittedName>
        <fullName evidence="9">Qa-SNARE protein, putative</fullName>
    </submittedName>
</protein>
<dbReference type="GO" id="GO:0031201">
    <property type="term" value="C:SNARE complex"/>
    <property type="evidence" value="ECO:0007669"/>
    <property type="project" value="TreeGrafter"/>
</dbReference>